<proteinExistence type="predicted"/>
<accession>A0ABX2KM66</accession>
<gene>
    <name evidence="1" type="ORF">GBZ48_33890</name>
</gene>
<organism evidence="1 2">
    <name type="scientific">Azospirillum melinis</name>
    <dbReference type="NCBI Taxonomy" id="328839"/>
    <lineage>
        <taxon>Bacteria</taxon>
        <taxon>Pseudomonadati</taxon>
        <taxon>Pseudomonadota</taxon>
        <taxon>Alphaproteobacteria</taxon>
        <taxon>Rhodospirillales</taxon>
        <taxon>Azospirillaceae</taxon>
        <taxon>Azospirillum</taxon>
    </lineage>
</organism>
<sequence length="256" mass="28013">MVATAQRLWWDDHLHRLPRMAHAAVLDMIFVSGRCSPETLQIRPTTDALPAGILTLCSRIPPAFHFPTTSALQVLTGPLSAQLTERKQVVATRNCIIDTLNSQLGTFRADSDAECSPTSVRPATIAPPTPEPPIGCRATQVEMLPANGQVLHIGEDIAPSQASAGRRLGRPEISAFRDVAHEFAIPGLLEQFGQCDTIIACWVRTSFRTKALKSQSSRPIQLAPSSYPRAIGEFPPRSRTLSTLFRRHLSGTQHLQ</sequence>
<protein>
    <submittedName>
        <fullName evidence="1">Uncharacterized protein</fullName>
    </submittedName>
</protein>
<comment type="caution">
    <text evidence="1">The sequence shown here is derived from an EMBL/GenBank/DDBJ whole genome shotgun (WGS) entry which is preliminary data.</text>
</comment>
<evidence type="ECO:0000313" key="2">
    <source>
        <dbReference type="Proteomes" id="UP000605086"/>
    </source>
</evidence>
<evidence type="ECO:0000313" key="1">
    <source>
        <dbReference type="EMBL" id="NUB04204.1"/>
    </source>
</evidence>
<keyword evidence="2" id="KW-1185">Reference proteome</keyword>
<dbReference type="RefSeq" id="WP_174475051.1">
    <property type="nucleotide sequence ID" value="NZ_JAGINN010000039.1"/>
</dbReference>
<dbReference type="EMBL" id="WHOS01000093">
    <property type="protein sequence ID" value="NUB04204.1"/>
    <property type="molecule type" value="Genomic_DNA"/>
</dbReference>
<name>A0ABX2KM66_9PROT</name>
<dbReference type="Proteomes" id="UP000605086">
    <property type="component" value="Unassembled WGS sequence"/>
</dbReference>
<reference evidence="1 2" key="1">
    <citation type="submission" date="2019-10" db="EMBL/GenBank/DDBJ databases">
        <title>Genome sequence of Azospirillum melinis.</title>
        <authorList>
            <person name="Ambrosini A."/>
            <person name="Sant'Anna F.H."/>
            <person name="Cassan F.D."/>
            <person name="Souza E.M."/>
            <person name="Passaglia L.M.P."/>
        </authorList>
    </citation>
    <scope>NUCLEOTIDE SEQUENCE [LARGE SCALE GENOMIC DNA]</scope>
    <source>
        <strain evidence="1 2">TMCY0552</strain>
    </source>
</reference>